<evidence type="ECO:0008006" key="5">
    <source>
        <dbReference type="Google" id="ProtNLM"/>
    </source>
</evidence>
<dbReference type="Proteomes" id="UP000216885">
    <property type="component" value="Unassembled WGS sequence"/>
</dbReference>
<reference evidence="3 4" key="1">
    <citation type="submission" date="2017-05" db="EMBL/GenBank/DDBJ databases">
        <title>Complete and WGS of Bordetella genogroups.</title>
        <authorList>
            <person name="Spilker T."/>
            <person name="LiPuma J."/>
        </authorList>
    </citation>
    <scope>NUCLEOTIDE SEQUENCE [LARGE SCALE GENOMIC DNA]</scope>
    <source>
        <strain evidence="3 4">AU9919</strain>
    </source>
</reference>
<evidence type="ECO:0000256" key="2">
    <source>
        <dbReference type="SAM" id="SignalP"/>
    </source>
</evidence>
<dbReference type="EMBL" id="NEVQ01000013">
    <property type="protein sequence ID" value="OZI56904.1"/>
    <property type="molecule type" value="Genomic_DNA"/>
</dbReference>
<dbReference type="InterPro" id="IPR042100">
    <property type="entry name" value="Bug_dom1"/>
</dbReference>
<feature type="signal peptide" evidence="2">
    <location>
        <begin position="1"/>
        <end position="27"/>
    </location>
</feature>
<keyword evidence="2" id="KW-0732">Signal</keyword>
<evidence type="ECO:0000256" key="1">
    <source>
        <dbReference type="ARBA" id="ARBA00006987"/>
    </source>
</evidence>
<accession>A0A261U4M4</accession>
<protein>
    <recommendedName>
        <fullName evidence="5">Receptor</fullName>
    </recommendedName>
</protein>
<dbReference type="AlphaFoldDB" id="A0A261U4M4"/>
<proteinExistence type="inferred from homology"/>
<dbReference type="CDD" id="cd07012">
    <property type="entry name" value="PBP2_Bug_TTT"/>
    <property type="match status" value="1"/>
</dbReference>
<organism evidence="3 4">
    <name type="scientific">Bordetella genomosp. 4</name>
    <dbReference type="NCBI Taxonomy" id="463044"/>
    <lineage>
        <taxon>Bacteria</taxon>
        <taxon>Pseudomonadati</taxon>
        <taxon>Pseudomonadota</taxon>
        <taxon>Betaproteobacteria</taxon>
        <taxon>Burkholderiales</taxon>
        <taxon>Alcaligenaceae</taxon>
        <taxon>Bordetella</taxon>
    </lineage>
</organism>
<dbReference type="PIRSF" id="PIRSF017082">
    <property type="entry name" value="YflP"/>
    <property type="match status" value="1"/>
</dbReference>
<dbReference type="OrthoDB" id="8678477at2"/>
<name>A0A261U4M4_9BORD</name>
<evidence type="ECO:0000313" key="4">
    <source>
        <dbReference type="Proteomes" id="UP000216885"/>
    </source>
</evidence>
<comment type="caution">
    <text evidence="3">The sequence shown here is derived from an EMBL/GenBank/DDBJ whole genome shotgun (WGS) entry which is preliminary data.</text>
</comment>
<comment type="similarity">
    <text evidence="1">Belongs to the UPF0065 (bug) family.</text>
</comment>
<feature type="chain" id="PRO_5012560025" description="Receptor" evidence="2">
    <location>
        <begin position="28"/>
        <end position="331"/>
    </location>
</feature>
<evidence type="ECO:0000313" key="3">
    <source>
        <dbReference type="EMBL" id="OZI56904.1"/>
    </source>
</evidence>
<sequence>MTMAFPIRSTLFAAIVAGASLCAPAWAAWPDDKPIELVVGFAAGGETDVLARTLAPFMQKHLSNAANIVVVNKPGASGAIANSYVQRAPKDGYTVAMVNTPPMNFMPLVQSTPYDPDQFALIGRVVSDPTLLVVRDDSPYTSLKDLVAAVKAKPESVSIGQNGLGSNGGVALNVLMLESGAAFTEVPFGGTGQSKIALMGKHVDMIFASHTAVPDPAGEQTKLRILAQFVQDRAPMLPNVPTAKEEGFDVVVPSDRGLAVDKGVPTEIRDKLQTALEAALKDPGFLESAKAFSAIIAYKDGQAWQKDIDAAKPSLTRLAAELKRSGRLPAP</sequence>
<dbReference type="PANTHER" id="PTHR42928:SF5">
    <property type="entry name" value="BLR1237 PROTEIN"/>
    <property type="match status" value="1"/>
</dbReference>
<gene>
    <name evidence="3" type="ORF">CAL20_16090</name>
</gene>
<dbReference type="InterPro" id="IPR005064">
    <property type="entry name" value="BUG"/>
</dbReference>
<dbReference type="Pfam" id="PF03401">
    <property type="entry name" value="TctC"/>
    <property type="match status" value="1"/>
</dbReference>
<dbReference type="Gene3D" id="3.40.190.150">
    <property type="entry name" value="Bordetella uptake gene, domain 1"/>
    <property type="match status" value="1"/>
</dbReference>
<keyword evidence="4" id="KW-1185">Reference proteome</keyword>
<dbReference type="PANTHER" id="PTHR42928">
    <property type="entry name" value="TRICARBOXYLATE-BINDING PROTEIN"/>
    <property type="match status" value="1"/>
</dbReference>
<dbReference type="Gene3D" id="3.40.190.10">
    <property type="entry name" value="Periplasmic binding protein-like II"/>
    <property type="match status" value="1"/>
</dbReference>
<dbReference type="SUPFAM" id="SSF53850">
    <property type="entry name" value="Periplasmic binding protein-like II"/>
    <property type="match status" value="1"/>
</dbReference>